<protein>
    <recommendedName>
        <fullName evidence="3">Natural product</fullName>
    </recommendedName>
</protein>
<accession>A0A1H5YG20</accession>
<name>A0A1H5YG20_9BACT</name>
<dbReference type="EMBL" id="FNVR01000019">
    <property type="protein sequence ID" value="SEG23021.1"/>
    <property type="molecule type" value="Genomic_DNA"/>
</dbReference>
<evidence type="ECO:0008006" key="3">
    <source>
        <dbReference type="Google" id="ProtNLM"/>
    </source>
</evidence>
<sequence length="78" mass="8350">MEKLSLEMLRLSSDEVLKREQMAKIQGGDFWQCNCGHVGDPGYGSNPMLVMANNTQEALATANVSCGTQGVTCLGLSN</sequence>
<dbReference type="AlphaFoldDB" id="A0A1H5YG20"/>
<keyword evidence="2" id="KW-1185">Reference proteome</keyword>
<reference evidence="2" key="1">
    <citation type="submission" date="2016-10" db="EMBL/GenBank/DDBJ databases">
        <authorList>
            <person name="Varghese N."/>
            <person name="Submissions S."/>
        </authorList>
    </citation>
    <scope>NUCLEOTIDE SEQUENCE [LARGE SCALE GENOMIC DNA]</scope>
    <source>
        <strain evidence="2">DSM 17298</strain>
    </source>
</reference>
<proteinExistence type="predicted"/>
<evidence type="ECO:0000313" key="1">
    <source>
        <dbReference type="EMBL" id="SEG23021.1"/>
    </source>
</evidence>
<dbReference type="Proteomes" id="UP000236736">
    <property type="component" value="Unassembled WGS sequence"/>
</dbReference>
<organism evidence="1 2">
    <name type="scientific">Algoriphagus boritolerans DSM 17298 = JCM 18970</name>
    <dbReference type="NCBI Taxonomy" id="1120964"/>
    <lineage>
        <taxon>Bacteria</taxon>
        <taxon>Pseudomonadati</taxon>
        <taxon>Bacteroidota</taxon>
        <taxon>Cytophagia</taxon>
        <taxon>Cytophagales</taxon>
        <taxon>Cyclobacteriaceae</taxon>
        <taxon>Algoriphagus</taxon>
    </lineage>
</organism>
<dbReference type="RefSeq" id="WP_103925614.1">
    <property type="nucleotide sequence ID" value="NZ_BBFN01000015.1"/>
</dbReference>
<gene>
    <name evidence="1" type="ORF">SAMN03080598_02980</name>
</gene>
<evidence type="ECO:0000313" key="2">
    <source>
        <dbReference type="Proteomes" id="UP000236736"/>
    </source>
</evidence>
<dbReference type="STRING" id="1120964.GCA_001313265_03362"/>